<dbReference type="InterPro" id="IPR052728">
    <property type="entry name" value="O2_lipid_transport_reg"/>
</dbReference>
<feature type="transmembrane region" description="Helical" evidence="2">
    <location>
        <begin position="393"/>
        <end position="413"/>
    </location>
</feature>
<feature type="region of interest" description="Disordered" evidence="1">
    <location>
        <begin position="719"/>
        <end position="742"/>
    </location>
</feature>
<sequence length="742" mass="84692">MVKCLAIVLLFSICFINFTTSDLIRYNKNINYTNSTHPSIILQLIEDNKHLFSINGIFNIILNLLDEVEDVFENPKVAQEVYSCGFALEKYIVNLKSGSMWALRMVDATSKIPSGLLNGHFIDLGQYDECVKISAPLQHNYTVHGQHCLVDFVITLPDNVTIEIDGVQSPISTLLGSNHLTLTMGQCFPSDCPAHLIEYLYNSAFYPINFFINGTGYNITTSVAASDCHLYARGDYTVAEWIVLIIIVIILFTAAVCTTADLVSLHELVKTTPPHPGIKMVLAFSVTRNFNKLMSTKSSADTMSAINGLKVFSIMWVVLGHRYRYLLTMPIENLMDIPDQIKNWTKMFILSATLSVDTFFMISGLLNMYVFCNIREKRKRYTPVEWITTYVHRYIRLTPAYAMMIAITATWLYRLGDGPMWDRIVGIESDRCKTEWWQNIIYLNNYLNPSNYCMMQTWYLAADMQMFWLSPLVIYPLWRWPIFGYVEIAILIAASVASPLLVSLLEVIKTPIPVTTEPVEQSREMAEMYLPTHTKTTGYIVGILTGYLLYCFKKDKIKFKMNRIFSTLLWLATATCMLYSVFGGYHIFQLNSEYSKAESAFYNGFFKLFWCLGLMWIIIACIMGYGGPVNTILSAKIFGPLGRLTYCIYLTHIAVILFDISSRRIVSYYTDYSQVQAFFGDMFFVIVFATILSVLLESPLMTIEKLIFGRRETPKRREPRMVIQPIAQPGPSNIGSGDDVRY</sequence>
<feature type="transmembrane region" description="Helical" evidence="2">
    <location>
        <begin position="600"/>
        <end position="625"/>
    </location>
</feature>
<keyword evidence="6" id="KW-1185">Reference proteome</keyword>
<keyword evidence="2" id="KW-1133">Transmembrane helix</keyword>
<gene>
    <name evidence="5" type="ORF">O3M35_003389</name>
</gene>
<feature type="transmembrane region" description="Helical" evidence="2">
    <location>
        <begin position="241"/>
        <end position="263"/>
    </location>
</feature>
<feature type="signal peptide" evidence="3">
    <location>
        <begin position="1"/>
        <end position="21"/>
    </location>
</feature>
<feature type="transmembrane region" description="Helical" evidence="2">
    <location>
        <begin position="485"/>
        <end position="505"/>
    </location>
</feature>
<proteinExistence type="predicted"/>
<dbReference type="SMART" id="SM00703">
    <property type="entry name" value="NRF"/>
    <property type="match status" value="1"/>
</dbReference>
<dbReference type="InterPro" id="IPR002656">
    <property type="entry name" value="Acyl_transf_3_dom"/>
</dbReference>
<dbReference type="EMBL" id="JAPXFL010000012">
    <property type="protein sequence ID" value="KAK9498832.1"/>
    <property type="molecule type" value="Genomic_DNA"/>
</dbReference>
<evidence type="ECO:0000313" key="5">
    <source>
        <dbReference type="EMBL" id="KAK9498832.1"/>
    </source>
</evidence>
<feature type="chain" id="PRO_5043957058" description="Nose resistant-to-fluoxetine protein N-terminal domain-containing protein" evidence="3">
    <location>
        <begin position="22"/>
        <end position="742"/>
    </location>
</feature>
<dbReference type="GO" id="GO:0016747">
    <property type="term" value="F:acyltransferase activity, transferring groups other than amino-acyl groups"/>
    <property type="evidence" value="ECO:0007669"/>
    <property type="project" value="InterPro"/>
</dbReference>
<accession>A0AAW1CK98</accession>
<feature type="transmembrane region" description="Helical" evidence="2">
    <location>
        <begin position="678"/>
        <end position="696"/>
    </location>
</feature>
<keyword evidence="3" id="KW-0732">Signal</keyword>
<evidence type="ECO:0000259" key="4">
    <source>
        <dbReference type="SMART" id="SM00703"/>
    </source>
</evidence>
<evidence type="ECO:0000313" key="6">
    <source>
        <dbReference type="Proteomes" id="UP001461498"/>
    </source>
</evidence>
<feature type="transmembrane region" description="Helical" evidence="2">
    <location>
        <begin position="458"/>
        <end position="478"/>
    </location>
</feature>
<name>A0AAW1CK98_9HEMI</name>
<evidence type="ECO:0000256" key="2">
    <source>
        <dbReference type="SAM" id="Phobius"/>
    </source>
</evidence>
<feature type="transmembrane region" description="Helical" evidence="2">
    <location>
        <begin position="348"/>
        <end position="372"/>
    </location>
</feature>
<evidence type="ECO:0000256" key="1">
    <source>
        <dbReference type="SAM" id="MobiDB-lite"/>
    </source>
</evidence>
<keyword evidence="2" id="KW-0472">Membrane</keyword>
<dbReference type="PANTHER" id="PTHR11161">
    <property type="entry name" value="O-ACYLTRANSFERASE"/>
    <property type="match status" value="1"/>
</dbReference>
<feature type="transmembrane region" description="Helical" evidence="2">
    <location>
        <begin position="536"/>
        <end position="552"/>
    </location>
</feature>
<dbReference type="Pfam" id="PF20146">
    <property type="entry name" value="NRF"/>
    <property type="match status" value="1"/>
</dbReference>
<keyword evidence="2" id="KW-0812">Transmembrane</keyword>
<organism evidence="5 6">
    <name type="scientific">Rhynocoris fuscipes</name>
    <dbReference type="NCBI Taxonomy" id="488301"/>
    <lineage>
        <taxon>Eukaryota</taxon>
        <taxon>Metazoa</taxon>
        <taxon>Ecdysozoa</taxon>
        <taxon>Arthropoda</taxon>
        <taxon>Hexapoda</taxon>
        <taxon>Insecta</taxon>
        <taxon>Pterygota</taxon>
        <taxon>Neoptera</taxon>
        <taxon>Paraneoptera</taxon>
        <taxon>Hemiptera</taxon>
        <taxon>Heteroptera</taxon>
        <taxon>Panheteroptera</taxon>
        <taxon>Cimicomorpha</taxon>
        <taxon>Reduviidae</taxon>
        <taxon>Harpactorinae</taxon>
        <taxon>Harpactorini</taxon>
        <taxon>Rhynocoris</taxon>
    </lineage>
</organism>
<dbReference type="Proteomes" id="UP001461498">
    <property type="component" value="Unassembled WGS sequence"/>
</dbReference>
<dbReference type="AlphaFoldDB" id="A0AAW1CK98"/>
<feature type="transmembrane region" description="Helical" evidence="2">
    <location>
        <begin position="637"/>
        <end position="658"/>
    </location>
</feature>
<protein>
    <recommendedName>
        <fullName evidence="4">Nose resistant-to-fluoxetine protein N-terminal domain-containing protein</fullName>
    </recommendedName>
</protein>
<dbReference type="PANTHER" id="PTHR11161:SF0">
    <property type="entry name" value="O-ACYLTRANSFERASE LIKE PROTEIN"/>
    <property type="match status" value="1"/>
</dbReference>
<feature type="domain" description="Nose resistant-to-fluoxetine protein N-terminal" evidence="4">
    <location>
        <begin position="81"/>
        <end position="220"/>
    </location>
</feature>
<comment type="caution">
    <text evidence="5">The sequence shown here is derived from an EMBL/GenBank/DDBJ whole genome shotgun (WGS) entry which is preliminary data.</text>
</comment>
<dbReference type="Pfam" id="PF01757">
    <property type="entry name" value="Acyl_transf_3"/>
    <property type="match status" value="1"/>
</dbReference>
<evidence type="ECO:0000256" key="3">
    <source>
        <dbReference type="SAM" id="SignalP"/>
    </source>
</evidence>
<reference evidence="5 6" key="1">
    <citation type="submission" date="2022-12" db="EMBL/GenBank/DDBJ databases">
        <title>Chromosome-level genome assembly of true bugs.</title>
        <authorList>
            <person name="Ma L."/>
            <person name="Li H."/>
        </authorList>
    </citation>
    <scope>NUCLEOTIDE SEQUENCE [LARGE SCALE GENOMIC DNA]</scope>
    <source>
        <strain evidence="5">Lab_2022b</strain>
    </source>
</reference>
<dbReference type="InterPro" id="IPR006621">
    <property type="entry name" value="Nose-resist-to-fluoxetine_N"/>
</dbReference>
<feature type="transmembrane region" description="Helical" evidence="2">
    <location>
        <begin position="564"/>
        <end position="588"/>
    </location>
</feature>